<evidence type="ECO:0000256" key="2">
    <source>
        <dbReference type="ARBA" id="ARBA00022692"/>
    </source>
</evidence>
<evidence type="ECO:0000256" key="4">
    <source>
        <dbReference type="ARBA" id="ARBA00022771"/>
    </source>
</evidence>
<dbReference type="SMART" id="SM00744">
    <property type="entry name" value="RINGv"/>
    <property type="match status" value="1"/>
</dbReference>
<organism evidence="11 12">
    <name type="scientific">Rhizopogon vinicolor AM-OR11-026</name>
    <dbReference type="NCBI Taxonomy" id="1314800"/>
    <lineage>
        <taxon>Eukaryota</taxon>
        <taxon>Fungi</taxon>
        <taxon>Dikarya</taxon>
        <taxon>Basidiomycota</taxon>
        <taxon>Agaricomycotina</taxon>
        <taxon>Agaricomycetes</taxon>
        <taxon>Agaricomycetidae</taxon>
        <taxon>Boletales</taxon>
        <taxon>Suillineae</taxon>
        <taxon>Rhizopogonaceae</taxon>
        <taxon>Rhizopogon</taxon>
    </lineage>
</organism>
<dbReference type="Pfam" id="PF12906">
    <property type="entry name" value="RINGv"/>
    <property type="match status" value="1"/>
</dbReference>
<feature type="region of interest" description="Disordered" evidence="8">
    <location>
        <begin position="285"/>
        <end position="322"/>
    </location>
</feature>
<keyword evidence="7 9" id="KW-0472">Membrane</keyword>
<keyword evidence="2 9" id="KW-0812">Transmembrane</keyword>
<keyword evidence="3" id="KW-0479">Metal-binding</keyword>
<dbReference type="Proteomes" id="UP000092154">
    <property type="component" value="Unassembled WGS sequence"/>
</dbReference>
<feature type="transmembrane region" description="Helical" evidence="9">
    <location>
        <begin position="104"/>
        <end position="133"/>
    </location>
</feature>
<evidence type="ECO:0000313" key="11">
    <source>
        <dbReference type="EMBL" id="OAX37938.1"/>
    </source>
</evidence>
<evidence type="ECO:0000256" key="9">
    <source>
        <dbReference type="SAM" id="Phobius"/>
    </source>
</evidence>
<evidence type="ECO:0000256" key="3">
    <source>
        <dbReference type="ARBA" id="ARBA00022723"/>
    </source>
</evidence>
<evidence type="ECO:0000256" key="5">
    <source>
        <dbReference type="ARBA" id="ARBA00022833"/>
    </source>
</evidence>
<keyword evidence="5" id="KW-0862">Zinc</keyword>
<dbReference type="InterPro" id="IPR013083">
    <property type="entry name" value="Znf_RING/FYVE/PHD"/>
</dbReference>
<evidence type="ECO:0000259" key="10">
    <source>
        <dbReference type="PROSITE" id="PS51292"/>
    </source>
</evidence>
<dbReference type="Gene3D" id="3.30.40.10">
    <property type="entry name" value="Zinc/RING finger domain, C3HC4 (zinc finger)"/>
    <property type="match status" value="1"/>
</dbReference>
<dbReference type="PROSITE" id="PS51292">
    <property type="entry name" value="ZF_RING_CH"/>
    <property type="match status" value="1"/>
</dbReference>
<dbReference type="SUPFAM" id="SSF57850">
    <property type="entry name" value="RING/U-box"/>
    <property type="match status" value="1"/>
</dbReference>
<keyword evidence="12" id="KW-1185">Reference proteome</keyword>
<dbReference type="InParanoid" id="A0A1B7MZ96"/>
<comment type="subcellular location">
    <subcellularLocation>
        <location evidence="1">Membrane</location>
        <topology evidence="1">Multi-pass membrane protein</topology>
    </subcellularLocation>
</comment>
<sequence>MAQRQVPTISDLRVKLCYICREEEQHDTPDDPPRAWTHPCKCTLIAHESCLLQWIQTSQQNRSRAPNALKCPQCGTVYELESDNPVILRLLDAANRGLSTMGKVVTIASVTVVVVSLGTGMYILSTAYGAYALKEFLGAEMYDLLLTEDPTNWPWHCYLNLPLIPLALIVSRLPFNSSVTPLVPLLLAWPTSTPVWNNKRIVLDRWGIPTAPQREMFPLLPSWPPPPVLLGLFIYPSVRIIYNRLFTQFSRWVLNLQPEATDTAQRMILALEDDDPFLRIRINANGEERNGQPQPNGQGQQERGAGAANNNPDPDAVAPDAAAAAENTIRVSGTSLGRLIGGALIIPRISSVMGTLLYRLSKYSVLLRRFLAVRPPLAPDIRPSLMGSMIDEEAWRKMSPVKRLGVAGLLGLSVAWRGTPVWAECDPVWWRNSLGLGLFTVAKDCLHLLHLWLAKRELQSRRVKSKSFEGVDVGELDLINPAVHAALRHP</sequence>
<evidence type="ECO:0000256" key="1">
    <source>
        <dbReference type="ARBA" id="ARBA00004141"/>
    </source>
</evidence>
<dbReference type="AlphaFoldDB" id="A0A1B7MZ96"/>
<dbReference type="PANTHER" id="PTHR46283">
    <property type="entry name" value="E3 UBIQUITIN-PROTEIN LIGASE MARCH5"/>
    <property type="match status" value="1"/>
</dbReference>
<evidence type="ECO:0000256" key="6">
    <source>
        <dbReference type="ARBA" id="ARBA00022989"/>
    </source>
</evidence>
<keyword evidence="4" id="KW-0863">Zinc-finger</keyword>
<dbReference type="STRING" id="1314800.A0A1B7MZ96"/>
<dbReference type="EMBL" id="KV448322">
    <property type="protein sequence ID" value="OAX37938.1"/>
    <property type="molecule type" value="Genomic_DNA"/>
</dbReference>
<feature type="domain" description="RING-CH-type" evidence="10">
    <location>
        <begin position="9"/>
        <end position="81"/>
    </location>
</feature>
<evidence type="ECO:0000256" key="7">
    <source>
        <dbReference type="ARBA" id="ARBA00023136"/>
    </source>
</evidence>
<dbReference type="InterPro" id="IPR011016">
    <property type="entry name" value="Znf_RING-CH"/>
</dbReference>
<accession>A0A1B7MZ96</accession>
<keyword evidence="6 9" id="KW-1133">Transmembrane helix</keyword>
<dbReference type="GO" id="GO:0008270">
    <property type="term" value="F:zinc ion binding"/>
    <property type="evidence" value="ECO:0007669"/>
    <property type="project" value="UniProtKB-KW"/>
</dbReference>
<dbReference type="GO" id="GO:0016020">
    <property type="term" value="C:membrane"/>
    <property type="evidence" value="ECO:0007669"/>
    <property type="project" value="UniProtKB-SubCell"/>
</dbReference>
<feature type="compositionally biased region" description="Low complexity" evidence="8">
    <location>
        <begin position="291"/>
        <end position="322"/>
    </location>
</feature>
<protein>
    <recommendedName>
        <fullName evidence="10">RING-CH-type domain-containing protein</fullName>
    </recommendedName>
</protein>
<evidence type="ECO:0000256" key="8">
    <source>
        <dbReference type="SAM" id="MobiDB-lite"/>
    </source>
</evidence>
<dbReference type="OrthoDB" id="5817083at2759"/>
<reference evidence="11 12" key="1">
    <citation type="submission" date="2016-06" db="EMBL/GenBank/DDBJ databases">
        <title>Comparative genomics of the ectomycorrhizal sister species Rhizopogon vinicolor and Rhizopogon vesiculosus (Basidiomycota: Boletales) reveals a divergence of the mating type B locus.</title>
        <authorList>
            <consortium name="DOE Joint Genome Institute"/>
            <person name="Mujic A.B."/>
            <person name="Kuo A."/>
            <person name="Tritt A."/>
            <person name="Lipzen A."/>
            <person name="Chen C."/>
            <person name="Johnson J."/>
            <person name="Sharma A."/>
            <person name="Barry K."/>
            <person name="Grigoriev I.V."/>
            <person name="Spatafora J.W."/>
        </authorList>
    </citation>
    <scope>NUCLEOTIDE SEQUENCE [LARGE SCALE GENOMIC DNA]</scope>
    <source>
        <strain evidence="11 12">AM-OR11-026</strain>
    </source>
</reference>
<gene>
    <name evidence="11" type="ORF">K503DRAFT_800850</name>
</gene>
<proteinExistence type="predicted"/>
<name>A0A1B7MZ96_9AGAM</name>
<evidence type="ECO:0000313" key="12">
    <source>
        <dbReference type="Proteomes" id="UP000092154"/>
    </source>
</evidence>